<dbReference type="PANTHER" id="PTHR34988">
    <property type="entry name" value="PROTEIN, PUTATIVE-RELATED"/>
    <property type="match status" value="1"/>
</dbReference>
<dbReference type="GO" id="GO:0003677">
    <property type="term" value="F:DNA binding"/>
    <property type="evidence" value="ECO:0007669"/>
    <property type="project" value="UniProtKB-KW"/>
</dbReference>
<dbReference type="SUPFAM" id="SSF117856">
    <property type="entry name" value="AF0104/ALDC/Ptd012-like"/>
    <property type="match status" value="1"/>
</dbReference>
<keyword evidence="2" id="KW-0238">DNA-binding</keyword>
<dbReference type="PROSITE" id="PS51742">
    <property type="entry name" value="PPC"/>
    <property type="match status" value="1"/>
</dbReference>
<dbReference type="PIRSF" id="PIRSF016702">
    <property type="entry name" value="DNA_bp_PD1"/>
    <property type="match status" value="1"/>
</dbReference>
<feature type="domain" description="PPC" evidence="1">
    <location>
        <begin position="3"/>
        <end position="139"/>
    </location>
</feature>
<dbReference type="PANTHER" id="PTHR34988:SF1">
    <property type="entry name" value="DNA-BINDING PROTEIN"/>
    <property type="match status" value="1"/>
</dbReference>
<sequence>MDYRVFKDKIVARIDRGEEICEQLKAICVKEGVKLASVSAIGAVGTFTAGVFSPETKQYRSNVFSGDFEIVSLLGTVNEKDGEFYSHLHMSAADAEGIVFGGHLNSATVSATCEMVIELIDGRVDRKFSDEVGLNLFSF</sequence>
<dbReference type="Pfam" id="PF03479">
    <property type="entry name" value="PCC"/>
    <property type="match status" value="1"/>
</dbReference>
<dbReference type="InterPro" id="IPR025707">
    <property type="entry name" value="DNA_bp_PD1"/>
</dbReference>
<proteinExistence type="predicted"/>
<evidence type="ECO:0000313" key="3">
    <source>
        <dbReference type="Proteomes" id="UP000824110"/>
    </source>
</evidence>
<reference evidence="2" key="1">
    <citation type="submission" date="2020-10" db="EMBL/GenBank/DDBJ databases">
        <authorList>
            <person name="Gilroy R."/>
        </authorList>
    </citation>
    <scope>NUCLEOTIDE SEQUENCE</scope>
    <source>
        <strain evidence="2">CHK195-12923</strain>
    </source>
</reference>
<dbReference type="Gene3D" id="3.30.1330.80">
    <property type="entry name" value="Hypothetical protein, similar to alpha- acetolactate decarboxylase, domain 2"/>
    <property type="match status" value="1"/>
</dbReference>
<dbReference type="InterPro" id="IPR005175">
    <property type="entry name" value="PPC_dom"/>
</dbReference>
<accession>A0A9D1MK93</accession>
<dbReference type="Proteomes" id="UP000824110">
    <property type="component" value="Unassembled WGS sequence"/>
</dbReference>
<protein>
    <submittedName>
        <fullName evidence="2">DNA-binding protein</fullName>
    </submittedName>
</protein>
<evidence type="ECO:0000259" key="1">
    <source>
        <dbReference type="PROSITE" id="PS51742"/>
    </source>
</evidence>
<dbReference type="EMBL" id="DVNE01000058">
    <property type="protein sequence ID" value="HIU62083.1"/>
    <property type="molecule type" value="Genomic_DNA"/>
</dbReference>
<gene>
    <name evidence="2" type="ORF">IAB69_05510</name>
</gene>
<name>A0A9D1MK93_9FIRM</name>
<evidence type="ECO:0000313" key="2">
    <source>
        <dbReference type="EMBL" id="HIU62083.1"/>
    </source>
</evidence>
<comment type="caution">
    <text evidence="2">The sequence shown here is derived from an EMBL/GenBank/DDBJ whole genome shotgun (WGS) entry which is preliminary data.</text>
</comment>
<dbReference type="CDD" id="cd11378">
    <property type="entry name" value="DUF296"/>
    <property type="match status" value="1"/>
</dbReference>
<reference evidence="2" key="2">
    <citation type="journal article" date="2021" name="PeerJ">
        <title>Extensive microbial diversity within the chicken gut microbiome revealed by metagenomics and culture.</title>
        <authorList>
            <person name="Gilroy R."/>
            <person name="Ravi A."/>
            <person name="Getino M."/>
            <person name="Pursley I."/>
            <person name="Horton D.L."/>
            <person name="Alikhan N.F."/>
            <person name="Baker D."/>
            <person name="Gharbi K."/>
            <person name="Hall N."/>
            <person name="Watson M."/>
            <person name="Adriaenssens E.M."/>
            <person name="Foster-Nyarko E."/>
            <person name="Jarju S."/>
            <person name="Secka A."/>
            <person name="Antonio M."/>
            <person name="Oren A."/>
            <person name="Chaudhuri R.R."/>
            <person name="La Ragione R."/>
            <person name="Hildebrand F."/>
            <person name="Pallen M.J."/>
        </authorList>
    </citation>
    <scope>NUCLEOTIDE SEQUENCE</scope>
    <source>
        <strain evidence="2">CHK195-12923</strain>
    </source>
</reference>
<organism evidence="2 3">
    <name type="scientific">Candidatus Coproplasma excrementigallinarum</name>
    <dbReference type="NCBI Taxonomy" id="2840747"/>
    <lineage>
        <taxon>Bacteria</taxon>
        <taxon>Bacillati</taxon>
        <taxon>Bacillota</taxon>
        <taxon>Clostridia</taxon>
        <taxon>Eubacteriales</taxon>
        <taxon>Candidatus Coproplasma</taxon>
    </lineage>
</organism>
<dbReference type="AlphaFoldDB" id="A0A9D1MK93"/>